<sequence>MRNAHIDCKANHLMVPWPQRGAPTRAGLLRCKVFDRSDARVPCERQAKSSRESEGRRHAACRATRHCVRDGARPHARVRRAIEDATPYRLKRIALVRAALAPRMAAITGADMFAPETHRRDGSPRLFNPMMIAVIAGALVMSAAMGVRQTFGLFIGPFSFDHGLPVTTIAFAIALHNLVWGVAQPFAGAAADRYGSGPLVALGAVVFALGLAIAAVVPSGAMLVLGMGVLVGIGISCTSFGVVLTAVGRGAPPDKRSMAMGIASAGGSLGQVALVPVAQWFTSHSGTMVSLFVLAGCLIAIAPLGVLLDRNTRGSHAAVHETAAVSLKEALSRAMRHRGYCLLTIGFFTCGFQLAFIATHLPNYLLLCHMPVGLGATALALIGLFNMAGSWACGWLGGRYRQHHVLGWLYLIRGAAIALFFLGPKSDASVVAFAAIMGLTWLGTVPLTSGLVAKVFGTRHLGTLFGVCFLSHQIGSFLGSWLGGYVFDATGSYSLIWGATALAGLFAALLHFPINDAPAHGGAAVARA</sequence>
<organism evidence="6 7">
    <name type="scientific">Burkholderia thailandensis (strain ATCC 700388 / DSM 13276 / CCUG 48851 / CIP 106301 / E264)</name>
    <dbReference type="NCBI Taxonomy" id="271848"/>
    <lineage>
        <taxon>Bacteria</taxon>
        <taxon>Pseudomonadati</taxon>
        <taxon>Pseudomonadota</taxon>
        <taxon>Betaproteobacteria</taxon>
        <taxon>Burkholderiales</taxon>
        <taxon>Burkholderiaceae</taxon>
        <taxon>Burkholderia</taxon>
        <taxon>pseudomallei group</taxon>
    </lineage>
</organism>
<feature type="transmembrane region" description="Helical" evidence="4">
    <location>
        <begin position="287"/>
        <end position="308"/>
    </location>
</feature>
<dbReference type="InterPro" id="IPR036259">
    <property type="entry name" value="MFS_trans_sf"/>
</dbReference>
<dbReference type="PROSITE" id="PS50850">
    <property type="entry name" value="MFS"/>
    <property type="match status" value="1"/>
</dbReference>
<reference evidence="6 7" key="1">
    <citation type="journal article" date="2005" name="BMC Genomics">
        <title>Bacterial genome adaptation to niches: divergence of the potential virulence genes in three Burkholderia species of different survival strategies.</title>
        <authorList>
            <person name="Kim H.S."/>
            <person name="Schell M.A."/>
            <person name="Yu Y."/>
            <person name="Ulrich R.L."/>
            <person name="Sarria S.H."/>
            <person name="Nierman W.C."/>
            <person name="DeShazer D."/>
        </authorList>
    </citation>
    <scope>NUCLEOTIDE SEQUENCE [LARGE SCALE GENOMIC DNA]</scope>
    <source>
        <strain evidence="7">ATCC 700388 / DSM 13276 / CCUG 48851 / CIP 106301 / E264</strain>
    </source>
</reference>
<keyword evidence="3 4" id="KW-0472">Membrane</keyword>
<keyword evidence="7" id="KW-1185">Reference proteome</keyword>
<feature type="transmembrane region" description="Helical" evidence="4">
    <location>
        <begin position="464"/>
        <end position="487"/>
    </location>
</feature>
<feature type="transmembrane region" description="Helical" evidence="4">
    <location>
        <begin position="340"/>
        <end position="358"/>
    </location>
</feature>
<evidence type="ECO:0000259" key="5">
    <source>
        <dbReference type="PROSITE" id="PS50850"/>
    </source>
</evidence>
<gene>
    <name evidence="6" type="ordered locus">BTH_II2297</name>
</gene>
<dbReference type="Proteomes" id="UP000001930">
    <property type="component" value="Chromosome II"/>
</dbReference>
<feature type="transmembrane region" description="Helical" evidence="4">
    <location>
        <begin position="259"/>
        <end position="281"/>
    </location>
</feature>
<protein>
    <submittedName>
        <fullName evidence="6">Membrane protein, putative</fullName>
    </submittedName>
</protein>
<dbReference type="Pfam" id="PF07690">
    <property type="entry name" value="MFS_1"/>
    <property type="match status" value="1"/>
</dbReference>
<feature type="transmembrane region" description="Helical" evidence="4">
    <location>
        <begin position="430"/>
        <end position="452"/>
    </location>
</feature>
<dbReference type="CDD" id="cd17355">
    <property type="entry name" value="MFS_YcxA_like"/>
    <property type="match status" value="1"/>
</dbReference>
<evidence type="ECO:0000256" key="3">
    <source>
        <dbReference type="ARBA" id="ARBA00023136"/>
    </source>
</evidence>
<keyword evidence="1 4" id="KW-0812">Transmembrane</keyword>
<name>Q2T2W5_BURTA</name>
<proteinExistence type="predicted"/>
<dbReference type="PANTHER" id="PTHR11360:SF284">
    <property type="entry name" value="EG:103B4.3 PROTEIN-RELATED"/>
    <property type="match status" value="1"/>
</dbReference>
<dbReference type="AlphaFoldDB" id="Q2T2W5"/>
<dbReference type="KEGG" id="bte:BTH_II2297"/>
<dbReference type="PANTHER" id="PTHR11360">
    <property type="entry name" value="MONOCARBOXYLATE TRANSPORTER"/>
    <property type="match status" value="1"/>
</dbReference>
<evidence type="ECO:0000313" key="6">
    <source>
        <dbReference type="EMBL" id="ABC35872.1"/>
    </source>
</evidence>
<dbReference type="GO" id="GO:0022857">
    <property type="term" value="F:transmembrane transporter activity"/>
    <property type="evidence" value="ECO:0007669"/>
    <property type="project" value="InterPro"/>
</dbReference>
<feature type="transmembrane region" description="Helical" evidence="4">
    <location>
        <begin position="493"/>
        <end position="512"/>
    </location>
</feature>
<feature type="transmembrane region" description="Helical" evidence="4">
    <location>
        <begin position="199"/>
        <end position="217"/>
    </location>
</feature>
<evidence type="ECO:0000313" key="7">
    <source>
        <dbReference type="Proteomes" id="UP000001930"/>
    </source>
</evidence>
<evidence type="ECO:0000256" key="1">
    <source>
        <dbReference type="ARBA" id="ARBA00022692"/>
    </source>
</evidence>
<evidence type="ECO:0000256" key="4">
    <source>
        <dbReference type="SAM" id="Phobius"/>
    </source>
</evidence>
<dbReference type="SUPFAM" id="SSF103473">
    <property type="entry name" value="MFS general substrate transporter"/>
    <property type="match status" value="1"/>
</dbReference>
<feature type="transmembrane region" description="Helical" evidence="4">
    <location>
        <begin position="405"/>
        <end position="424"/>
    </location>
</feature>
<dbReference type="InterPro" id="IPR020846">
    <property type="entry name" value="MFS_dom"/>
</dbReference>
<feature type="transmembrane region" description="Helical" evidence="4">
    <location>
        <begin position="126"/>
        <end position="147"/>
    </location>
</feature>
<feature type="transmembrane region" description="Helical" evidence="4">
    <location>
        <begin position="167"/>
        <end position="187"/>
    </location>
</feature>
<dbReference type="HOGENOM" id="CLU_001265_59_9_4"/>
<dbReference type="InterPro" id="IPR011701">
    <property type="entry name" value="MFS"/>
</dbReference>
<evidence type="ECO:0000256" key="2">
    <source>
        <dbReference type="ARBA" id="ARBA00022989"/>
    </source>
</evidence>
<feature type="domain" description="Major facilitator superfamily (MFS) profile" evidence="5">
    <location>
        <begin position="130"/>
        <end position="516"/>
    </location>
</feature>
<feature type="transmembrane region" description="Helical" evidence="4">
    <location>
        <begin position="223"/>
        <end position="247"/>
    </location>
</feature>
<dbReference type="Gene3D" id="1.20.1250.20">
    <property type="entry name" value="MFS general substrate transporter like domains"/>
    <property type="match status" value="1"/>
</dbReference>
<dbReference type="InterPro" id="IPR050327">
    <property type="entry name" value="Proton-linked_MCT"/>
</dbReference>
<accession>Q2T2W5</accession>
<dbReference type="EMBL" id="CP000085">
    <property type="protein sequence ID" value="ABC35872.1"/>
    <property type="molecule type" value="Genomic_DNA"/>
</dbReference>
<keyword evidence="2 4" id="KW-1133">Transmembrane helix</keyword>